<evidence type="ECO:0000313" key="10">
    <source>
        <dbReference type="Proteomes" id="UP000298416"/>
    </source>
</evidence>
<evidence type="ECO:0008006" key="11">
    <source>
        <dbReference type="Google" id="ProtNLM"/>
    </source>
</evidence>
<reference evidence="9" key="1">
    <citation type="submission" date="2018-01" db="EMBL/GenBank/DDBJ databases">
        <authorList>
            <person name="Mao J.F."/>
        </authorList>
    </citation>
    <scope>NUCLEOTIDE SEQUENCE</scope>
    <source>
        <strain evidence="9">Huo1</strain>
        <tissue evidence="9">Leaf</tissue>
    </source>
</reference>
<evidence type="ECO:0000256" key="2">
    <source>
        <dbReference type="ARBA" id="ARBA00022485"/>
    </source>
</evidence>
<keyword evidence="4" id="KW-0479">Metal-binding</keyword>
<keyword evidence="10" id="KW-1185">Reference proteome</keyword>
<comment type="caution">
    <text evidence="9">The sequence shown here is derived from an EMBL/GenBank/DDBJ whole genome shotgun (WGS) entry which is preliminary data.</text>
</comment>
<dbReference type="AlphaFoldDB" id="A0A8X8YXE3"/>
<accession>A0A8X8YXE3</accession>
<dbReference type="PANTHER" id="PTHR30557:SF1">
    <property type="entry name" value="PHOSPHOMETHYLPYRIMIDINE SYNTHASE, CHLOROPLASTIC"/>
    <property type="match status" value="1"/>
</dbReference>
<dbReference type="Proteomes" id="UP000298416">
    <property type="component" value="Unassembled WGS sequence"/>
</dbReference>
<evidence type="ECO:0000256" key="5">
    <source>
        <dbReference type="ARBA" id="ARBA00022833"/>
    </source>
</evidence>
<evidence type="ECO:0000256" key="3">
    <source>
        <dbReference type="ARBA" id="ARBA00022691"/>
    </source>
</evidence>
<dbReference type="InterPro" id="IPR002817">
    <property type="entry name" value="ThiC/BzaA/B"/>
</dbReference>
<proteinExistence type="predicted"/>
<dbReference type="InterPro" id="IPR038521">
    <property type="entry name" value="ThiC/Bza_core_dom"/>
</dbReference>
<dbReference type="OrthoDB" id="8299809at2759"/>
<sequence>MVTVSGNSAVYNNRNSSASSKYLSSSFLHGTNMNGQVASIRRKEVSPAFFASLKATLTFDPSTTNQEKVKTRKHTVDPNAPDFLPLPSFEDCFPKSTKEYTEVVHELSTIGAANIGVLGTALLCYVTPKEHLGLPNRDDVKAGVIAYKIAAHAADLAKQHPHAQAWDDALSKARFEFRWMDQFALSLDPTTALSFHDETLPSDGAKVAHFCSMCRPKFCSMKITKDVRKYAEEHGYGDAEEAVLHGMEAMSAEFLAAKKTVSGEQHGEVGGEIYLLVQYAKSKTV</sequence>
<gene>
    <name evidence="9" type="ORF">SASPL_153550</name>
</gene>
<dbReference type="PANTHER" id="PTHR30557">
    <property type="entry name" value="THIAMINE BIOSYNTHESIS PROTEIN THIC"/>
    <property type="match status" value="1"/>
</dbReference>
<keyword evidence="7" id="KW-0411">Iron-sulfur</keyword>
<evidence type="ECO:0000256" key="7">
    <source>
        <dbReference type="ARBA" id="ARBA00023014"/>
    </source>
</evidence>
<keyword evidence="5" id="KW-0862">Zinc</keyword>
<dbReference type="GO" id="GO:0046872">
    <property type="term" value="F:metal ion binding"/>
    <property type="evidence" value="ECO:0007669"/>
    <property type="project" value="UniProtKB-KW"/>
</dbReference>
<protein>
    <recommendedName>
        <fullName evidence="11">Phosphomethylpyrimidine synthase</fullName>
    </recommendedName>
</protein>
<evidence type="ECO:0000256" key="6">
    <source>
        <dbReference type="ARBA" id="ARBA00023004"/>
    </source>
</evidence>
<dbReference type="EMBL" id="PNBA02000022">
    <property type="protein sequence ID" value="KAG6384732.1"/>
    <property type="molecule type" value="Genomic_DNA"/>
</dbReference>
<comment type="cofactor">
    <cofactor evidence="1">
        <name>[4Fe-4S] cluster</name>
        <dbReference type="ChEBI" id="CHEBI:49883"/>
    </cofactor>
</comment>
<keyword evidence="8" id="KW-0456">Lyase</keyword>
<dbReference type="Gene3D" id="6.10.250.620">
    <property type="match status" value="1"/>
</dbReference>
<evidence type="ECO:0000313" key="9">
    <source>
        <dbReference type="EMBL" id="KAG6384732.1"/>
    </source>
</evidence>
<dbReference type="GO" id="GO:0016829">
    <property type="term" value="F:lyase activity"/>
    <property type="evidence" value="ECO:0007669"/>
    <property type="project" value="UniProtKB-KW"/>
</dbReference>
<name>A0A8X8YXE3_SALSN</name>
<keyword evidence="2" id="KW-0004">4Fe-4S</keyword>
<dbReference type="Pfam" id="PF01964">
    <property type="entry name" value="ThiC_Rad_SAM"/>
    <property type="match status" value="1"/>
</dbReference>
<dbReference type="Gene3D" id="3.20.20.540">
    <property type="entry name" value="Radical SAM ThiC family, central domain"/>
    <property type="match status" value="1"/>
</dbReference>
<reference evidence="9" key="2">
    <citation type="submission" date="2020-08" db="EMBL/GenBank/DDBJ databases">
        <title>Plant Genome Project.</title>
        <authorList>
            <person name="Zhang R.-G."/>
        </authorList>
    </citation>
    <scope>NUCLEOTIDE SEQUENCE</scope>
    <source>
        <strain evidence="9">Huo1</strain>
        <tissue evidence="9">Leaf</tissue>
    </source>
</reference>
<dbReference type="GO" id="GO:0051539">
    <property type="term" value="F:4 iron, 4 sulfur cluster binding"/>
    <property type="evidence" value="ECO:0007669"/>
    <property type="project" value="UniProtKB-KW"/>
</dbReference>
<organism evidence="9">
    <name type="scientific">Salvia splendens</name>
    <name type="common">Scarlet sage</name>
    <dbReference type="NCBI Taxonomy" id="180675"/>
    <lineage>
        <taxon>Eukaryota</taxon>
        <taxon>Viridiplantae</taxon>
        <taxon>Streptophyta</taxon>
        <taxon>Embryophyta</taxon>
        <taxon>Tracheophyta</taxon>
        <taxon>Spermatophyta</taxon>
        <taxon>Magnoliopsida</taxon>
        <taxon>eudicotyledons</taxon>
        <taxon>Gunneridae</taxon>
        <taxon>Pentapetalae</taxon>
        <taxon>asterids</taxon>
        <taxon>lamiids</taxon>
        <taxon>Lamiales</taxon>
        <taxon>Lamiaceae</taxon>
        <taxon>Nepetoideae</taxon>
        <taxon>Mentheae</taxon>
        <taxon>Salviinae</taxon>
        <taxon>Salvia</taxon>
        <taxon>Salvia subgen. Calosphace</taxon>
        <taxon>core Calosphace</taxon>
    </lineage>
</organism>
<dbReference type="GO" id="GO:0009228">
    <property type="term" value="P:thiamine biosynthetic process"/>
    <property type="evidence" value="ECO:0007669"/>
    <property type="project" value="InterPro"/>
</dbReference>
<keyword evidence="6" id="KW-0408">Iron</keyword>
<evidence type="ECO:0000256" key="8">
    <source>
        <dbReference type="ARBA" id="ARBA00023239"/>
    </source>
</evidence>
<keyword evidence="3" id="KW-0949">S-adenosyl-L-methionine</keyword>
<evidence type="ECO:0000256" key="1">
    <source>
        <dbReference type="ARBA" id="ARBA00001966"/>
    </source>
</evidence>
<evidence type="ECO:0000256" key="4">
    <source>
        <dbReference type="ARBA" id="ARBA00022723"/>
    </source>
</evidence>